<dbReference type="PANTHER" id="PTHR33375">
    <property type="entry name" value="CHROMOSOME-PARTITIONING PROTEIN PARB-RELATED"/>
    <property type="match status" value="1"/>
</dbReference>
<evidence type="ECO:0000313" key="3">
    <source>
        <dbReference type="EMBL" id="HGU47298.1"/>
    </source>
</evidence>
<dbReference type="EMBL" id="DSZH01000085">
    <property type="protein sequence ID" value="HGU47298.1"/>
    <property type="molecule type" value="Genomic_DNA"/>
</dbReference>
<gene>
    <name evidence="3" type="ORF">ENT60_01890</name>
    <name evidence="2" type="ORF">ENU28_04310</name>
</gene>
<comment type="caution">
    <text evidence="3">The sequence shown here is derived from an EMBL/GenBank/DDBJ whole genome shotgun (WGS) entry which is preliminary data.</text>
</comment>
<dbReference type="Gene3D" id="3.90.1530.10">
    <property type="entry name" value="Conserved hypothetical protein from pyrococcus furiosus pfu- 392566-001, ParB domain"/>
    <property type="match status" value="1"/>
</dbReference>
<dbReference type="GO" id="GO:0007059">
    <property type="term" value="P:chromosome segregation"/>
    <property type="evidence" value="ECO:0007669"/>
    <property type="project" value="TreeGrafter"/>
</dbReference>
<organism evidence="3">
    <name type="scientific">candidate division WOR-3 bacterium</name>
    <dbReference type="NCBI Taxonomy" id="2052148"/>
    <lineage>
        <taxon>Bacteria</taxon>
        <taxon>Bacteria division WOR-3</taxon>
    </lineage>
</organism>
<proteinExistence type="predicted"/>
<evidence type="ECO:0000313" key="2">
    <source>
        <dbReference type="EMBL" id="HGQ55668.1"/>
    </source>
</evidence>
<dbReference type="EMBL" id="DTBX01000150">
    <property type="protein sequence ID" value="HGQ55668.1"/>
    <property type="molecule type" value="Genomic_DNA"/>
</dbReference>
<dbReference type="InterPro" id="IPR050336">
    <property type="entry name" value="Chromosome_partition/occlusion"/>
</dbReference>
<feature type="domain" description="ParB-like N-terminal" evidence="1">
    <location>
        <begin position="40"/>
        <end position="133"/>
    </location>
</feature>
<sequence>MPRRKILDEKKAFLETLKKDGVEILASYNEPYNGNWQIFALIPVEKCEPTPFQREVSAAHLAHLKNSIDKIGRFLDPIIVVRTADGKYWTPNGSHRLHAMKELGKEKIAAIIIPDEKIMNQILAMNIEKPHNIKEKSLEVIKMYQHFLEKDTEKLESDYAFEFEEPFYITLGVIYQERERFSGAAYLPLLRRIEQFLDKPLKEAYEERKRRAKRITDEVEPLVQDILNKFHERGIKLPFLKQIVVSQNNPYKRKRKGIFDFDEGINQFIQNLSQYDVSKVKEEELLEEMPEE</sequence>
<accession>A0A7C4S188</accession>
<dbReference type="GO" id="GO:0045881">
    <property type="term" value="P:positive regulation of sporulation resulting in formation of a cellular spore"/>
    <property type="evidence" value="ECO:0007669"/>
    <property type="project" value="TreeGrafter"/>
</dbReference>
<protein>
    <submittedName>
        <fullName evidence="3">Chromosome partitioning protein ParB</fullName>
    </submittedName>
</protein>
<dbReference type="InterPro" id="IPR036086">
    <property type="entry name" value="ParB/Sulfiredoxin_sf"/>
</dbReference>
<name>A0A7C4S188_UNCW3</name>
<dbReference type="InterPro" id="IPR003115">
    <property type="entry name" value="ParB_N"/>
</dbReference>
<reference evidence="3" key="1">
    <citation type="journal article" date="2020" name="mSystems">
        <title>Genome- and Community-Level Interaction Insights into Carbon Utilization and Element Cycling Functions of Hydrothermarchaeota in Hydrothermal Sediment.</title>
        <authorList>
            <person name="Zhou Z."/>
            <person name="Liu Y."/>
            <person name="Xu W."/>
            <person name="Pan J."/>
            <person name="Luo Z.H."/>
            <person name="Li M."/>
        </authorList>
    </citation>
    <scope>NUCLEOTIDE SEQUENCE [LARGE SCALE GENOMIC DNA]</scope>
    <source>
        <strain evidence="3">SpSt-594</strain>
        <strain evidence="2">SpSt-655</strain>
    </source>
</reference>
<dbReference type="AlphaFoldDB" id="A0A7C4S188"/>
<dbReference type="SMART" id="SM00470">
    <property type="entry name" value="ParB"/>
    <property type="match status" value="1"/>
</dbReference>
<dbReference type="Pfam" id="PF02195">
    <property type="entry name" value="ParB_N"/>
    <property type="match status" value="1"/>
</dbReference>
<dbReference type="PANTHER" id="PTHR33375:SF1">
    <property type="entry name" value="CHROMOSOME-PARTITIONING PROTEIN PARB-RELATED"/>
    <property type="match status" value="1"/>
</dbReference>
<dbReference type="GO" id="GO:0005694">
    <property type="term" value="C:chromosome"/>
    <property type="evidence" value="ECO:0007669"/>
    <property type="project" value="TreeGrafter"/>
</dbReference>
<evidence type="ECO:0000259" key="1">
    <source>
        <dbReference type="SMART" id="SM00470"/>
    </source>
</evidence>
<dbReference type="SUPFAM" id="SSF110849">
    <property type="entry name" value="ParB/Sulfiredoxin"/>
    <property type="match status" value="1"/>
</dbReference>